<dbReference type="Gene3D" id="3.30.70.270">
    <property type="match status" value="1"/>
</dbReference>
<dbReference type="STRING" id="44742.AXF13_02655"/>
<proteinExistence type="predicted"/>
<dbReference type="Gene3D" id="3.30.450.20">
    <property type="entry name" value="PAS domain"/>
    <property type="match status" value="1"/>
</dbReference>
<dbReference type="InterPro" id="IPR000160">
    <property type="entry name" value="GGDEF_dom"/>
</dbReference>
<dbReference type="PANTHER" id="PTHR44757:SF2">
    <property type="entry name" value="BIOFILM ARCHITECTURE MAINTENANCE PROTEIN MBAA"/>
    <property type="match status" value="1"/>
</dbReference>
<organism evidence="4 5">
    <name type="scientific">Desulfovibrio fairfieldensis</name>
    <dbReference type="NCBI Taxonomy" id="44742"/>
    <lineage>
        <taxon>Bacteria</taxon>
        <taxon>Pseudomonadati</taxon>
        <taxon>Thermodesulfobacteriota</taxon>
        <taxon>Desulfovibrionia</taxon>
        <taxon>Desulfovibrionales</taxon>
        <taxon>Desulfovibrionaceae</taxon>
        <taxon>Desulfovibrio</taxon>
    </lineage>
</organism>
<feature type="domain" description="PAS" evidence="1">
    <location>
        <begin position="24"/>
        <end position="98"/>
    </location>
</feature>
<dbReference type="Pfam" id="PF00990">
    <property type="entry name" value="GGDEF"/>
    <property type="match status" value="1"/>
</dbReference>
<dbReference type="PROSITE" id="PS50887">
    <property type="entry name" value="GGDEF"/>
    <property type="match status" value="1"/>
</dbReference>
<sequence length="443" mass="50470">MDDDKKNMRGERDLRWLMEMCKEKDKELESVLSHAADGVGKFACDPSLTILYYNKGLATLVGTTRGKIEKEGFNSSLYVHPDDLAYVQESMAKSVASGQTFNMRYRLRHLSGRDIWVKTTGFFTKEFYQGIYPVIYLIFTDITELVTLNEKLAWANTQLELEANRYKVFAELVNESFFEYDIDTGQMVLFGGKRGGDQAEIAPPTRQNVDIFLTEFAQRRDFEDIELQLHATDGTLTWHAVRAGNIEKSNGRSLRIIGTIKNIQALKDAEACRENKERQLLMQSRCDPMTQLLNRSAMQQAIEDQINSQAAYMFSIIDIDDFKSINDNHGHVFGDEVLKYVADILRNACRSNDITGRLGGDEFVMLFRADFTREEADRRLISIIRRIREGVDTLSIEARVSVSIGAILVTRPGLSFLDVYRSADAALYEAKHKGKKTYSLSVY</sequence>
<keyword evidence="5" id="KW-1185">Reference proteome</keyword>
<name>A0A0X8JI10_9BACT</name>
<protein>
    <submittedName>
        <fullName evidence="4">PAS domain S-box protein</fullName>
    </submittedName>
</protein>
<dbReference type="InterPro" id="IPR029787">
    <property type="entry name" value="Nucleotide_cyclase"/>
</dbReference>
<dbReference type="PANTHER" id="PTHR44757">
    <property type="entry name" value="DIGUANYLATE CYCLASE DGCP"/>
    <property type="match status" value="1"/>
</dbReference>
<dbReference type="SMART" id="SM00267">
    <property type="entry name" value="GGDEF"/>
    <property type="match status" value="1"/>
</dbReference>
<evidence type="ECO:0000313" key="5">
    <source>
        <dbReference type="Proteomes" id="UP000069241"/>
    </source>
</evidence>
<dbReference type="SUPFAM" id="SSF55073">
    <property type="entry name" value="Nucleotide cyclase"/>
    <property type="match status" value="1"/>
</dbReference>
<dbReference type="Proteomes" id="UP000069241">
    <property type="component" value="Chromosome"/>
</dbReference>
<dbReference type="KEGG" id="dfi:AXF13_02655"/>
<dbReference type="InterPro" id="IPR035965">
    <property type="entry name" value="PAS-like_dom_sf"/>
</dbReference>
<evidence type="ECO:0000313" key="4">
    <source>
        <dbReference type="EMBL" id="AMD89099.1"/>
    </source>
</evidence>
<dbReference type="PROSITE" id="PS50113">
    <property type="entry name" value="PAC"/>
    <property type="match status" value="1"/>
</dbReference>
<evidence type="ECO:0000259" key="3">
    <source>
        <dbReference type="PROSITE" id="PS50887"/>
    </source>
</evidence>
<dbReference type="InterPro" id="IPR000014">
    <property type="entry name" value="PAS"/>
</dbReference>
<dbReference type="InterPro" id="IPR052155">
    <property type="entry name" value="Biofilm_reg_signaling"/>
</dbReference>
<dbReference type="NCBIfam" id="TIGR00254">
    <property type="entry name" value="GGDEF"/>
    <property type="match status" value="1"/>
</dbReference>
<dbReference type="Pfam" id="PF08447">
    <property type="entry name" value="PAS_3"/>
    <property type="match status" value="1"/>
</dbReference>
<accession>A0A0X8JI10</accession>
<dbReference type="InterPro" id="IPR013655">
    <property type="entry name" value="PAS_fold_3"/>
</dbReference>
<dbReference type="InterPro" id="IPR043128">
    <property type="entry name" value="Rev_trsase/Diguanyl_cyclase"/>
</dbReference>
<evidence type="ECO:0000259" key="2">
    <source>
        <dbReference type="PROSITE" id="PS50113"/>
    </source>
</evidence>
<dbReference type="PROSITE" id="PS50112">
    <property type="entry name" value="PAS"/>
    <property type="match status" value="1"/>
</dbReference>
<gene>
    <name evidence="4" type="ORF">AXF13_02655</name>
</gene>
<dbReference type="CDD" id="cd01949">
    <property type="entry name" value="GGDEF"/>
    <property type="match status" value="1"/>
</dbReference>
<reference evidence="5" key="1">
    <citation type="submission" date="2016-02" db="EMBL/GenBank/DDBJ databases">
        <authorList>
            <person name="Holder M.E."/>
            <person name="Ajami N.J."/>
            <person name="Petrosino J.F."/>
        </authorList>
    </citation>
    <scope>NUCLEOTIDE SEQUENCE [LARGE SCALE GENOMIC DNA]</scope>
    <source>
        <strain evidence="5">CCUG 45958</strain>
    </source>
</reference>
<feature type="domain" description="GGDEF" evidence="3">
    <location>
        <begin position="310"/>
        <end position="443"/>
    </location>
</feature>
<evidence type="ECO:0000259" key="1">
    <source>
        <dbReference type="PROSITE" id="PS50112"/>
    </source>
</evidence>
<feature type="domain" description="PAC" evidence="2">
    <location>
        <begin position="223"/>
        <end position="275"/>
    </location>
</feature>
<dbReference type="RefSeq" id="WP_062251543.1">
    <property type="nucleotide sequence ID" value="NZ_CP014229.1"/>
</dbReference>
<dbReference type="NCBIfam" id="TIGR00229">
    <property type="entry name" value="sensory_box"/>
    <property type="match status" value="1"/>
</dbReference>
<dbReference type="InterPro" id="IPR000700">
    <property type="entry name" value="PAS-assoc_C"/>
</dbReference>
<dbReference type="SUPFAM" id="SSF55785">
    <property type="entry name" value="PYP-like sensor domain (PAS domain)"/>
    <property type="match status" value="1"/>
</dbReference>
<dbReference type="EMBL" id="CP014229">
    <property type="protein sequence ID" value="AMD89099.1"/>
    <property type="molecule type" value="Genomic_DNA"/>
</dbReference>
<dbReference type="CDD" id="cd00130">
    <property type="entry name" value="PAS"/>
    <property type="match status" value="1"/>
</dbReference>
<dbReference type="AlphaFoldDB" id="A0A0X8JI10"/>